<proteinExistence type="predicted"/>
<dbReference type="Proteomes" id="UP000824633">
    <property type="component" value="Chromosome"/>
</dbReference>
<gene>
    <name evidence="1" type="ORF">psyc5s11_36640</name>
</gene>
<dbReference type="RefSeq" id="WP_224033924.1">
    <property type="nucleotide sequence ID" value="NZ_AP024849.1"/>
</dbReference>
<dbReference type="EMBL" id="AP024849">
    <property type="protein sequence ID" value="BCZ47597.1"/>
    <property type="molecule type" value="Genomic_DNA"/>
</dbReference>
<name>A0ABN6J494_9CLOT</name>
<evidence type="ECO:0000313" key="1">
    <source>
        <dbReference type="EMBL" id="BCZ47597.1"/>
    </source>
</evidence>
<organism evidence="1 2">
    <name type="scientific">Clostridium gelidum</name>
    <dbReference type="NCBI Taxonomy" id="704125"/>
    <lineage>
        <taxon>Bacteria</taxon>
        <taxon>Bacillati</taxon>
        <taxon>Bacillota</taxon>
        <taxon>Clostridia</taxon>
        <taxon>Eubacteriales</taxon>
        <taxon>Clostridiaceae</taxon>
        <taxon>Clostridium</taxon>
    </lineage>
</organism>
<protein>
    <submittedName>
        <fullName evidence="1">Uncharacterized protein</fullName>
    </submittedName>
</protein>
<evidence type="ECO:0000313" key="2">
    <source>
        <dbReference type="Proteomes" id="UP000824633"/>
    </source>
</evidence>
<keyword evidence="2" id="KW-1185">Reference proteome</keyword>
<accession>A0ABN6J494</accession>
<sequence>MINKELEKKLKKNMEFSEKLCEALNNYVKNDSITYSAIASNEDIGVRQILDTRGLHYNDMFFKDEIINKCSLAQIIEFVWMNLGRGQYWSVVPTEKEIDLYDKLKANEWLKKDIWINEGSLYINNEEFYIEDIESSKIDKDTIELQFQDENDQLCKTTIKRGLEVITEEVEKNRMIPFNVIFNDGGEEQFIRSININKIDMTVPIGRIYSQNGELHYKDKLGDGAICDLKDITEICYFINKNEYQVGFNDDNNQIQFGYFNQYGFEM</sequence>
<reference evidence="2" key="1">
    <citation type="submission" date="2021-07" db="EMBL/GenBank/DDBJ databases">
        <title>Complete genome sequencing of a Clostridium isolate.</title>
        <authorList>
            <person name="Ueki A."/>
            <person name="Tonouchi A."/>
        </authorList>
    </citation>
    <scope>NUCLEOTIDE SEQUENCE [LARGE SCALE GENOMIC DNA]</scope>
    <source>
        <strain evidence="2">C5S11</strain>
    </source>
</reference>